<dbReference type="OrthoDB" id="1786022at2"/>
<dbReference type="Proteomes" id="UP000222564">
    <property type="component" value="Unassembled WGS sequence"/>
</dbReference>
<dbReference type="Gene3D" id="1.10.10.10">
    <property type="entry name" value="Winged helix-like DNA-binding domain superfamily/Winged helix DNA-binding domain"/>
    <property type="match status" value="1"/>
</dbReference>
<comment type="caution">
    <text evidence="1">The sequence shown here is derived from an EMBL/GenBank/DDBJ whole genome shotgun (WGS) entry which is preliminary data.</text>
</comment>
<dbReference type="RefSeq" id="WP_099082122.1">
    <property type="nucleotide sequence ID" value="NZ_AWQQ01000017.1"/>
</dbReference>
<reference evidence="1 2" key="1">
    <citation type="submission" date="2013-09" db="EMBL/GenBank/DDBJ databases">
        <title>Biodegradation of hydrocarbons in the deep terrestrial subsurface : characterization of a microbial consortium composed of two Desulfotomaculum species originating from a deep geological formation.</title>
        <authorList>
            <person name="Aullo T."/>
            <person name="Berlendis S."/>
            <person name="Lascourreges J.-F."/>
            <person name="Dessort D."/>
            <person name="Saint-Laurent S."/>
            <person name="Schraauwers B."/>
            <person name="Mas J."/>
            <person name="Magot M."/>
            <person name="Ranchou-Peyruse A."/>
        </authorList>
    </citation>
    <scope>NUCLEOTIDE SEQUENCE [LARGE SCALE GENOMIC DNA]</scope>
    <source>
        <strain evidence="1 2">Bs107</strain>
    </source>
</reference>
<dbReference type="EMBL" id="AWQQ01000017">
    <property type="protein sequence ID" value="PHJ39665.1"/>
    <property type="molecule type" value="Genomic_DNA"/>
</dbReference>
<gene>
    <name evidence="1" type="ORF">P378_02515</name>
</gene>
<dbReference type="InterPro" id="IPR036388">
    <property type="entry name" value="WH-like_DNA-bd_sf"/>
</dbReference>
<keyword evidence="2" id="KW-1185">Reference proteome</keyword>
<proteinExistence type="predicted"/>
<evidence type="ECO:0000313" key="2">
    <source>
        <dbReference type="Proteomes" id="UP000222564"/>
    </source>
</evidence>
<protein>
    <submittedName>
        <fullName evidence="1">Uncharacterized protein</fullName>
    </submittedName>
</protein>
<dbReference type="AlphaFoldDB" id="A0A2C6MIM8"/>
<sequence>MKKALINPYVVKQINTTAVQKPVPGTEVSFYMNNDLATAFVSDNFLTISRRELDMMVLGKVKYILFKNYQPDMTKQIRILTDSLTEIDYWPQVTQGELELWKAYKKLSLYHSSESTKDHLLKMLFEQQKTEPGLAISVANLAAKMNTSRAVLVPEILSLEEAGMIERAGDKNFVHASDWIKLTQMGDRYVDENFIIGGIKVKLQK</sequence>
<organism evidence="1 2">
    <name type="scientific">Desulforamulus profundi</name>
    <dbReference type="NCBI Taxonomy" id="1383067"/>
    <lineage>
        <taxon>Bacteria</taxon>
        <taxon>Bacillati</taxon>
        <taxon>Bacillota</taxon>
        <taxon>Clostridia</taxon>
        <taxon>Eubacteriales</taxon>
        <taxon>Peptococcaceae</taxon>
        <taxon>Desulforamulus</taxon>
    </lineage>
</organism>
<name>A0A2C6MIM8_9FIRM</name>
<evidence type="ECO:0000313" key="1">
    <source>
        <dbReference type="EMBL" id="PHJ39665.1"/>
    </source>
</evidence>
<accession>A0A2C6MIM8</accession>